<dbReference type="EMBL" id="BOOP01000009">
    <property type="protein sequence ID" value="GII37703.1"/>
    <property type="molecule type" value="Genomic_DNA"/>
</dbReference>
<evidence type="ECO:0000313" key="2">
    <source>
        <dbReference type="Proteomes" id="UP000622547"/>
    </source>
</evidence>
<dbReference type="PROSITE" id="PS51257">
    <property type="entry name" value="PROKAR_LIPOPROTEIN"/>
    <property type="match status" value="1"/>
</dbReference>
<dbReference type="PANTHER" id="PTHR30632">
    <property type="entry name" value="MOLYBDATE-BINDING PERIPLASMIC PROTEIN"/>
    <property type="match status" value="1"/>
</dbReference>
<protein>
    <recommendedName>
        <fullName evidence="3">Molybdate ABC transporter substrate-binding protein</fullName>
    </recommendedName>
</protein>
<dbReference type="InterPro" id="IPR050682">
    <property type="entry name" value="ModA/WtpA"/>
</dbReference>
<proteinExistence type="predicted"/>
<organism evidence="1 2">
    <name type="scientific">Planotetraspora phitsanulokensis</name>
    <dbReference type="NCBI Taxonomy" id="575192"/>
    <lineage>
        <taxon>Bacteria</taxon>
        <taxon>Bacillati</taxon>
        <taxon>Actinomycetota</taxon>
        <taxon>Actinomycetes</taxon>
        <taxon>Streptosporangiales</taxon>
        <taxon>Streptosporangiaceae</taxon>
        <taxon>Planotetraspora</taxon>
    </lineage>
</organism>
<name>A0A8J3U335_9ACTN</name>
<keyword evidence="2" id="KW-1185">Reference proteome</keyword>
<dbReference type="GO" id="GO:0015689">
    <property type="term" value="P:molybdate ion transport"/>
    <property type="evidence" value="ECO:0007669"/>
    <property type="project" value="TreeGrafter"/>
</dbReference>
<comment type="caution">
    <text evidence="1">The sequence shown here is derived from an EMBL/GenBank/DDBJ whole genome shotgun (WGS) entry which is preliminary data.</text>
</comment>
<dbReference type="Gene3D" id="3.40.190.10">
    <property type="entry name" value="Periplasmic binding protein-like II"/>
    <property type="match status" value="1"/>
</dbReference>
<dbReference type="PANTHER" id="PTHR30632:SF0">
    <property type="entry name" value="SULFATE-BINDING PROTEIN"/>
    <property type="match status" value="1"/>
</dbReference>
<dbReference type="RefSeq" id="WP_204073373.1">
    <property type="nucleotide sequence ID" value="NZ_BAABHI010000027.1"/>
</dbReference>
<dbReference type="Proteomes" id="UP000622547">
    <property type="component" value="Unassembled WGS sequence"/>
</dbReference>
<gene>
    <name evidence="1" type="ORF">Pph01_27060</name>
</gene>
<dbReference type="GO" id="GO:0030973">
    <property type="term" value="F:molybdate ion binding"/>
    <property type="evidence" value="ECO:0007669"/>
    <property type="project" value="TreeGrafter"/>
</dbReference>
<dbReference type="AlphaFoldDB" id="A0A8J3U335"/>
<evidence type="ECO:0000313" key="1">
    <source>
        <dbReference type="EMBL" id="GII37703.1"/>
    </source>
</evidence>
<reference evidence="1 2" key="1">
    <citation type="submission" date="2021-01" db="EMBL/GenBank/DDBJ databases">
        <title>Whole genome shotgun sequence of Planotetraspora phitsanulokensis NBRC 104273.</title>
        <authorList>
            <person name="Komaki H."/>
            <person name="Tamura T."/>
        </authorList>
    </citation>
    <scope>NUCLEOTIDE SEQUENCE [LARGE SCALE GENOMIC DNA]</scope>
    <source>
        <strain evidence="1 2">NBRC 104273</strain>
    </source>
</reference>
<dbReference type="SUPFAM" id="SSF53850">
    <property type="entry name" value="Periplasmic binding protein-like II"/>
    <property type="match status" value="1"/>
</dbReference>
<evidence type="ECO:0008006" key="3">
    <source>
        <dbReference type="Google" id="ProtNLM"/>
    </source>
</evidence>
<sequence>MGHRSGHRAGRPSSLARTFAVVLALVLVASACGGKERQTLTVFAAASLTGPFTSLGRTFEALHPQDSVRFTFGDSDALAQQVARGAGVDVFAAASASAMRRSGAPASRVFARDGRGDYLIGSAPETAHLVLAREFIDLVLSDEGRRVLAAAGFTPV</sequence>
<dbReference type="Pfam" id="PF13531">
    <property type="entry name" value="SBP_bac_11"/>
    <property type="match status" value="1"/>
</dbReference>
<accession>A0A8J3U335</accession>